<proteinExistence type="inferred from homology"/>
<dbReference type="GO" id="GO:0008270">
    <property type="term" value="F:zinc ion binding"/>
    <property type="evidence" value="ECO:0007669"/>
    <property type="project" value="UniProtKB-UniRule"/>
</dbReference>
<dbReference type="Gene3D" id="3.30.1380.10">
    <property type="match status" value="1"/>
</dbReference>
<dbReference type="GO" id="GO:0006508">
    <property type="term" value="P:proteolysis"/>
    <property type="evidence" value="ECO:0007669"/>
    <property type="project" value="UniProtKB-KW"/>
</dbReference>
<keyword evidence="2 9" id="KW-0645">Protease</keyword>
<evidence type="ECO:0000256" key="8">
    <source>
        <dbReference type="ARBA" id="ARBA00023316"/>
    </source>
</evidence>
<evidence type="ECO:0000256" key="6">
    <source>
        <dbReference type="ARBA" id="ARBA00022997"/>
    </source>
</evidence>
<dbReference type="InterPro" id="IPR000755">
    <property type="entry name" value="A_A_dipeptidase"/>
</dbReference>
<feature type="binding site" evidence="9">
    <location>
        <position position="127"/>
    </location>
    <ligand>
        <name>Zn(2+)</name>
        <dbReference type="ChEBI" id="CHEBI:29105"/>
        <note>catalytic</note>
    </ligand>
</feature>
<keyword evidence="7 9" id="KW-0482">Metalloprotease</keyword>
<dbReference type="GO" id="GO:0160237">
    <property type="term" value="F:D-Ala-D-Ala dipeptidase activity"/>
    <property type="evidence" value="ECO:0007669"/>
    <property type="project" value="UniProtKB-EC"/>
</dbReference>
<dbReference type="HAMAP" id="MF_01924">
    <property type="entry name" value="A_A_dipeptidase"/>
    <property type="match status" value="1"/>
</dbReference>
<evidence type="ECO:0000256" key="1">
    <source>
        <dbReference type="ARBA" id="ARBA00001362"/>
    </source>
</evidence>
<evidence type="ECO:0000256" key="2">
    <source>
        <dbReference type="ARBA" id="ARBA00022670"/>
    </source>
</evidence>
<comment type="similarity">
    <text evidence="9">Belongs to the peptidase M15D family.</text>
</comment>
<dbReference type="Proteomes" id="UP000484164">
    <property type="component" value="Unassembled WGS sequence"/>
</dbReference>
<sequence>MGSCTNHHEYKYGITPIYEPSSYIESVEENRDNQLVELDSILSNVVLDIRYATANNFTESIIYTEGPGAFVRLPVAHQLVEIEDSLEKHGLGIVVFDAYRPYSATVKFYEVYGDTNYVASPYSGSRHNRGCAVDLSLYKLADGRYLNMPTDYDDFSIAAHPSTPLEDSLVSANRDLLIQVMEHYGFTVYPSEWWHFDYTGWEEYKIMDLSFPSIREQNPKLKS</sequence>
<dbReference type="EC" id="3.4.13.22" evidence="9"/>
<feature type="active site" description="Proton donor/acceptor" evidence="9">
    <location>
        <position position="192"/>
    </location>
</feature>
<keyword evidence="11" id="KW-1185">Reference proteome</keyword>
<evidence type="ECO:0000256" key="4">
    <source>
        <dbReference type="ARBA" id="ARBA00022801"/>
    </source>
</evidence>
<protein>
    <recommendedName>
        <fullName evidence="9">D-alanyl-D-alanine dipeptidase</fullName>
        <shortName evidence="9">D-Ala-D-Ala dipeptidase</shortName>
        <ecNumber evidence="9">3.4.13.22</ecNumber>
    </recommendedName>
</protein>
<comment type="caution">
    <text evidence="10">The sequence shown here is derived from an EMBL/GenBank/DDBJ whole genome shotgun (WGS) entry which is preliminary data.</text>
</comment>
<keyword evidence="4 9" id="KW-0378">Hydrolase</keyword>
<dbReference type="PANTHER" id="PTHR43126">
    <property type="entry name" value="D-ALANYL-D-ALANINE DIPEPTIDASE"/>
    <property type="match status" value="1"/>
</dbReference>
<dbReference type="PANTHER" id="PTHR43126:SF1">
    <property type="entry name" value="D-ALANYL-D-ALANINE DIPEPTIDASE"/>
    <property type="match status" value="1"/>
</dbReference>
<dbReference type="EMBL" id="WBVQ01000001">
    <property type="protein sequence ID" value="KAB2818234.1"/>
    <property type="molecule type" value="Genomic_DNA"/>
</dbReference>
<keyword evidence="8" id="KW-0961">Cell wall biogenesis/degradation</keyword>
<evidence type="ECO:0000256" key="5">
    <source>
        <dbReference type="ARBA" id="ARBA00022833"/>
    </source>
</evidence>
<dbReference type="SUPFAM" id="SSF55166">
    <property type="entry name" value="Hedgehog/DD-peptidase"/>
    <property type="match status" value="1"/>
</dbReference>
<evidence type="ECO:0000313" key="11">
    <source>
        <dbReference type="Proteomes" id="UP000484164"/>
    </source>
</evidence>
<dbReference type="GO" id="GO:0071555">
    <property type="term" value="P:cell wall organization"/>
    <property type="evidence" value="ECO:0007669"/>
    <property type="project" value="UniProtKB-KW"/>
</dbReference>
<keyword evidence="5 9" id="KW-0862">Zinc</keyword>
<feature type="binding site" evidence="9">
    <location>
        <position position="195"/>
    </location>
    <ligand>
        <name>Zn(2+)</name>
        <dbReference type="ChEBI" id="CHEBI:29105"/>
        <note>catalytic</note>
    </ligand>
</feature>
<reference evidence="10 11" key="1">
    <citation type="submission" date="2019-10" db="EMBL/GenBank/DDBJ databases">
        <title>Genome sequence of Phaeocystidibacter marisrubri JCM30614 (type strain).</title>
        <authorList>
            <person name="Bowman J.P."/>
        </authorList>
    </citation>
    <scope>NUCLEOTIDE SEQUENCE [LARGE SCALE GENOMIC DNA]</scope>
    <source>
        <strain evidence="10 11">JCM 30614</strain>
    </source>
</reference>
<comment type="cofactor">
    <cofactor evidence="9">
        <name>Zn(2+)</name>
        <dbReference type="ChEBI" id="CHEBI:29105"/>
    </cofactor>
    <text evidence="9">Binds 1 zinc ion per subunit.</text>
</comment>
<dbReference type="Pfam" id="PF01427">
    <property type="entry name" value="Peptidase_M15"/>
    <property type="match status" value="1"/>
</dbReference>
<dbReference type="OrthoDB" id="9801430at2"/>
<keyword evidence="3 9" id="KW-0479">Metal-binding</keyword>
<feature type="binding site" evidence="9">
    <location>
        <position position="134"/>
    </location>
    <ligand>
        <name>Zn(2+)</name>
        <dbReference type="ChEBI" id="CHEBI:29105"/>
        <note>catalytic</note>
    </ligand>
</feature>
<evidence type="ECO:0000256" key="3">
    <source>
        <dbReference type="ARBA" id="ARBA00022723"/>
    </source>
</evidence>
<name>A0A6L3ZJX9_9FLAO</name>
<evidence type="ECO:0000256" key="7">
    <source>
        <dbReference type="ARBA" id="ARBA00023049"/>
    </source>
</evidence>
<dbReference type="GO" id="GO:0008237">
    <property type="term" value="F:metallopeptidase activity"/>
    <property type="evidence" value="ECO:0007669"/>
    <property type="project" value="UniProtKB-KW"/>
</dbReference>
<gene>
    <name evidence="10" type="ORF">F8C82_05235</name>
</gene>
<dbReference type="InterPro" id="IPR009045">
    <property type="entry name" value="Zn_M74/Hedgehog-like"/>
</dbReference>
<organism evidence="10 11">
    <name type="scientific">Phaeocystidibacter marisrubri</name>
    <dbReference type="NCBI Taxonomy" id="1577780"/>
    <lineage>
        <taxon>Bacteria</taxon>
        <taxon>Pseudomonadati</taxon>
        <taxon>Bacteroidota</taxon>
        <taxon>Flavobacteriia</taxon>
        <taxon>Flavobacteriales</taxon>
        <taxon>Phaeocystidibacteraceae</taxon>
        <taxon>Phaeocystidibacter</taxon>
    </lineage>
</organism>
<feature type="site" description="Transition state stabilizer" evidence="9">
    <location>
        <position position="100"/>
    </location>
</feature>
<dbReference type="CDD" id="cd14840">
    <property type="entry name" value="D-Ala-D-Ala_dipeptidase_Aad"/>
    <property type="match status" value="1"/>
</dbReference>
<keyword evidence="6 9" id="KW-0224">Dipeptidase</keyword>
<accession>A0A6L3ZJX9</accession>
<dbReference type="AlphaFoldDB" id="A0A6L3ZJX9"/>
<comment type="catalytic activity">
    <reaction evidence="1 9">
        <text>D-alanyl-D-alanine + H2O = 2 D-alanine</text>
        <dbReference type="Rhea" id="RHEA:20661"/>
        <dbReference type="ChEBI" id="CHEBI:15377"/>
        <dbReference type="ChEBI" id="CHEBI:57416"/>
        <dbReference type="ChEBI" id="CHEBI:57822"/>
        <dbReference type="EC" id="3.4.13.22"/>
    </reaction>
</comment>
<evidence type="ECO:0000313" key="10">
    <source>
        <dbReference type="EMBL" id="KAB2818234.1"/>
    </source>
</evidence>
<evidence type="ECO:0000256" key="9">
    <source>
        <dbReference type="HAMAP-Rule" id="MF_01924"/>
    </source>
</evidence>
<comment type="function">
    <text evidence="9">Catalyzes hydrolysis of the D-alanyl-D-alanine dipeptide.</text>
</comment>